<dbReference type="eggNOG" id="COG3434">
    <property type="taxonomic scope" value="Bacteria"/>
</dbReference>
<dbReference type="AlphaFoldDB" id="D5BV73"/>
<accession>D5BV73</accession>
<organism evidence="3 4">
    <name type="scientific">Nitrosococcus halophilus (strain Nc4)</name>
    <dbReference type="NCBI Taxonomy" id="472759"/>
    <lineage>
        <taxon>Bacteria</taxon>
        <taxon>Pseudomonadati</taxon>
        <taxon>Pseudomonadota</taxon>
        <taxon>Gammaproteobacteria</taxon>
        <taxon>Chromatiales</taxon>
        <taxon>Chromatiaceae</taxon>
        <taxon>Nitrosococcus</taxon>
    </lineage>
</organism>
<proteinExistence type="predicted"/>
<dbReference type="Gene3D" id="3.20.20.450">
    <property type="entry name" value="EAL domain"/>
    <property type="match status" value="1"/>
</dbReference>
<dbReference type="SUPFAM" id="SSF141868">
    <property type="entry name" value="EAL domain-like"/>
    <property type="match status" value="1"/>
</dbReference>
<dbReference type="PANTHER" id="PTHR33525:SF4">
    <property type="entry name" value="CYCLIC DI-GMP PHOSPHODIESTERASE CDGJ"/>
    <property type="match status" value="1"/>
</dbReference>
<name>D5BV73_NITHN</name>
<feature type="domain" description="HDOD" evidence="2">
    <location>
        <begin position="198"/>
        <end position="391"/>
    </location>
</feature>
<keyword evidence="4" id="KW-1185">Reference proteome</keyword>
<dbReference type="SUPFAM" id="SSF109604">
    <property type="entry name" value="HD-domain/PDEase-like"/>
    <property type="match status" value="1"/>
</dbReference>
<dbReference type="KEGG" id="nhl:Nhal_2335"/>
<reference evidence="4" key="1">
    <citation type="submission" date="2010-04" db="EMBL/GenBank/DDBJ databases">
        <title>Complete genome sequence of Nitrosococcus halophilus Nc4, a salt-adapted, aerobic obligate ammonia-oxidizing sulfur purple bacterium.</title>
        <authorList>
            <consortium name="US DOE Joint Genome Institute"/>
            <person name="Campbell M.A."/>
            <person name="Malfatti S.A."/>
            <person name="Chain P.S.G."/>
            <person name="Heidelberg J.F."/>
            <person name="Ward B.B."/>
            <person name="Klotz M.G."/>
        </authorList>
    </citation>
    <scope>NUCLEOTIDE SEQUENCE [LARGE SCALE GENOMIC DNA]</scope>
    <source>
        <strain evidence="4">Nc4</strain>
    </source>
</reference>
<dbReference type="PANTHER" id="PTHR33525">
    <property type="match status" value="1"/>
</dbReference>
<evidence type="ECO:0000259" key="1">
    <source>
        <dbReference type="PROSITE" id="PS50883"/>
    </source>
</evidence>
<dbReference type="Gene3D" id="1.10.3210.10">
    <property type="entry name" value="Hypothetical protein af1432"/>
    <property type="match status" value="1"/>
</dbReference>
<dbReference type="RefSeq" id="WP_013033285.1">
    <property type="nucleotide sequence ID" value="NC_013960.1"/>
</dbReference>
<gene>
    <name evidence="3" type="ordered locus">Nhal_2335</name>
</gene>
<dbReference type="SMART" id="SM00052">
    <property type="entry name" value="EAL"/>
    <property type="match status" value="1"/>
</dbReference>
<evidence type="ECO:0000313" key="3">
    <source>
        <dbReference type="EMBL" id="ADE15423.1"/>
    </source>
</evidence>
<feature type="domain" description="EAL" evidence="1">
    <location>
        <begin position="1"/>
        <end position="204"/>
    </location>
</feature>
<dbReference type="PROSITE" id="PS50883">
    <property type="entry name" value="EAL"/>
    <property type="match status" value="1"/>
</dbReference>
<dbReference type="HOGENOM" id="CLU_044951_2_0_6"/>
<dbReference type="Proteomes" id="UP000001844">
    <property type="component" value="Chromosome"/>
</dbReference>
<sequence length="409" mass="46430">MNFLIGRQQIYDRDWNVYGYELLFRNFQGDSPVIVDGTQATNQIIVDSMLEHGLENLVGFHYAFINFTRDNILSGTPLLLPKDRVIIEVLESVEVDEPLIEALHALAKQGYRIALDDFIFSEEKKPLVNLAHIIKLDVQHLSREQNLMHFGLLQRFPVKILAEKVETAAQFYEFKKLGCDYFQGFFFSKPCLVSGERLAANDYVLFSVLAEINKPNINTQALAKIISSDVGLSYKLLRYINSAYFSLPRKIISIHHGILYLGIREIRRWANLIILLRLPNASKELIRIALVRAKMCELLCIVAGNHNCNNGCGNDCNCEKFFLVGLLSIINQMLKMPLDKVASSLPLAEDVFNGLAYREGAIGEALNCAINYEHWNLSAVHYLNLSPFDIGKIFLDSVAWAMEINLSLR</sequence>
<dbReference type="InterPro" id="IPR035919">
    <property type="entry name" value="EAL_sf"/>
</dbReference>
<dbReference type="PIRSF" id="PIRSF003180">
    <property type="entry name" value="DiGMPpdiest_YuxH"/>
    <property type="match status" value="1"/>
</dbReference>
<dbReference type="EMBL" id="CP001798">
    <property type="protein sequence ID" value="ADE15423.1"/>
    <property type="molecule type" value="Genomic_DNA"/>
</dbReference>
<dbReference type="InterPro" id="IPR013976">
    <property type="entry name" value="HDOD"/>
</dbReference>
<dbReference type="Pfam" id="PF08668">
    <property type="entry name" value="HDOD"/>
    <property type="match status" value="1"/>
</dbReference>
<protein>
    <submittedName>
        <fullName evidence="3">EAL domain protein</fullName>
    </submittedName>
</protein>
<dbReference type="PROSITE" id="PS51833">
    <property type="entry name" value="HDOD"/>
    <property type="match status" value="1"/>
</dbReference>
<dbReference type="Pfam" id="PF00563">
    <property type="entry name" value="EAL"/>
    <property type="match status" value="1"/>
</dbReference>
<dbReference type="InterPro" id="IPR014408">
    <property type="entry name" value="dGMP_Pdiesterase_EAL/HD-GYP"/>
</dbReference>
<evidence type="ECO:0000313" key="4">
    <source>
        <dbReference type="Proteomes" id="UP000001844"/>
    </source>
</evidence>
<dbReference type="InterPro" id="IPR052340">
    <property type="entry name" value="RNase_Y/CdgJ"/>
</dbReference>
<dbReference type="STRING" id="472759.Nhal_2335"/>
<dbReference type="InterPro" id="IPR001633">
    <property type="entry name" value="EAL_dom"/>
</dbReference>
<evidence type="ECO:0000259" key="2">
    <source>
        <dbReference type="PROSITE" id="PS51833"/>
    </source>
</evidence>